<dbReference type="Gene3D" id="3.50.50.60">
    <property type="entry name" value="FAD/NAD(P)-binding domain"/>
    <property type="match status" value="1"/>
</dbReference>
<keyword evidence="3" id="KW-1185">Reference proteome</keyword>
<sequence length="437" mass="47147">MKRAVVMGGSYAGLFAARVLSDHAEDVVVVEPDVPGPDGLGRHTPQRHQLHALLSMGHIQLERWFPGITDDLVEGGALLGEGDDVRFYLDGRLKAPVAGARMLGATRPFLENHLRRRVEGLANVRFHRARATDLVLRDGRAAGVATATPHDGPGEVLDADFVVDAMGRNSPLEDWLVRHGWDGAPVDRMRIDLGYATALFRRGDELGSTVVAHSSPGPASGYLPTVTEPGALVAVEGDRWSVVLAGYADHRPGPGPDEFLRRMRRCVAPLRTVADASPMIGDVRTYRFVESRRRVHTRLDRFPGGLAVVGDALAAVNPVYGQGLTLAALAANALGAHLRSTPSPRGPARGYFRLVEAVVEAAWRLSTAADLAQPHVTGPYPRGHRAQKWVADRLTEASVLDSVVNTRYMGVVNMELPPKALTDVRLLARAARVLISG</sequence>
<dbReference type="Proteomes" id="UP000326029">
    <property type="component" value="Chromosome"/>
</dbReference>
<proteinExistence type="predicted"/>
<accession>A0ABX6B8F2</accession>
<dbReference type="InterPro" id="IPR036188">
    <property type="entry name" value="FAD/NAD-bd_sf"/>
</dbReference>
<reference evidence="2 3" key="1">
    <citation type="submission" date="2017-09" db="EMBL/GenBank/DDBJ databases">
        <authorList>
            <person name="Lee N."/>
            <person name="Cho B.-K."/>
        </authorList>
    </citation>
    <scope>NUCLEOTIDE SEQUENCE [LARGE SCALE GENOMIC DNA]</scope>
    <source>
        <strain evidence="2 3">ATCC 19740</strain>
    </source>
</reference>
<dbReference type="SUPFAM" id="SSF51905">
    <property type="entry name" value="FAD/NAD(P)-binding domain"/>
    <property type="match status" value="1"/>
</dbReference>
<dbReference type="EMBL" id="CP023693">
    <property type="protein sequence ID" value="QEV31100.1"/>
    <property type="molecule type" value="Genomic_DNA"/>
</dbReference>
<dbReference type="PANTHER" id="PTHR43422:SF3">
    <property type="entry name" value="THIAMINE THIAZOLE SYNTHASE"/>
    <property type="match status" value="1"/>
</dbReference>
<evidence type="ECO:0000313" key="3">
    <source>
        <dbReference type="Proteomes" id="UP000326029"/>
    </source>
</evidence>
<protein>
    <recommendedName>
        <fullName evidence="1">FAD-binding domain-containing protein</fullName>
    </recommendedName>
</protein>
<organism evidence="2 3">
    <name type="scientific">Streptomyces cinereoruber</name>
    <dbReference type="NCBI Taxonomy" id="67260"/>
    <lineage>
        <taxon>Bacteria</taxon>
        <taxon>Bacillati</taxon>
        <taxon>Actinomycetota</taxon>
        <taxon>Actinomycetes</taxon>
        <taxon>Kitasatosporales</taxon>
        <taxon>Streptomycetaceae</taxon>
        <taxon>Streptomyces</taxon>
    </lineage>
</organism>
<dbReference type="InterPro" id="IPR002938">
    <property type="entry name" value="FAD-bd"/>
</dbReference>
<dbReference type="Pfam" id="PF01494">
    <property type="entry name" value="FAD_binding_3"/>
    <property type="match status" value="1"/>
</dbReference>
<feature type="domain" description="FAD-binding" evidence="1">
    <location>
        <begin position="5"/>
        <end position="338"/>
    </location>
</feature>
<gene>
    <name evidence="2" type="ORF">CP977_02060</name>
</gene>
<evidence type="ECO:0000259" key="1">
    <source>
        <dbReference type="Pfam" id="PF01494"/>
    </source>
</evidence>
<dbReference type="PANTHER" id="PTHR43422">
    <property type="entry name" value="THIAMINE THIAZOLE SYNTHASE"/>
    <property type="match status" value="1"/>
</dbReference>
<evidence type="ECO:0000313" key="2">
    <source>
        <dbReference type="EMBL" id="QEV31100.1"/>
    </source>
</evidence>
<name>A0ABX6B8F2_9ACTN</name>